<proteinExistence type="inferred from homology"/>
<dbReference type="SUPFAM" id="SSF51735">
    <property type="entry name" value="NAD(P)-binding Rossmann-fold domains"/>
    <property type="match status" value="1"/>
</dbReference>
<dbReference type="PANTHER" id="PTHR43708:SF5">
    <property type="entry name" value="CONSERVED EXPRESSED OXIDOREDUCTASE (EUROFUNG)-RELATED"/>
    <property type="match status" value="1"/>
</dbReference>
<keyword evidence="3" id="KW-0520">NAD</keyword>
<protein>
    <submittedName>
        <fullName evidence="6">Dehydrogenase</fullName>
    </submittedName>
</protein>
<evidence type="ECO:0000313" key="6">
    <source>
        <dbReference type="EMBL" id="PCC38257.1"/>
    </source>
</evidence>
<dbReference type="GO" id="GO:0016491">
    <property type="term" value="F:oxidoreductase activity"/>
    <property type="evidence" value="ECO:0007669"/>
    <property type="project" value="UniProtKB-KW"/>
</dbReference>
<evidence type="ECO:0000256" key="3">
    <source>
        <dbReference type="ARBA" id="ARBA00023027"/>
    </source>
</evidence>
<evidence type="ECO:0000313" key="7">
    <source>
        <dbReference type="Proteomes" id="UP000218598"/>
    </source>
</evidence>
<dbReference type="InterPro" id="IPR055170">
    <property type="entry name" value="GFO_IDH_MocA-like_dom"/>
</dbReference>
<dbReference type="Gene3D" id="3.40.50.720">
    <property type="entry name" value="NAD(P)-binding Rossmann-like Domain"/>
    <property type="match status" value="1"/>
</dbReference>
<evidence type="ECO:0000259" key="4">
    <source>
        <dbReference type="Pfam" id="PF01408"/>
    </source>
</evidence>
<dbReference type="RefSeq" id="WP_096166015.1">
    <property type="nucleotide sequence ID" value="NZ_BAAAIQ010000004.1"/>
</dbReference>
<comment type="caution">
    <text evidence="6">The sequence shown here is derived from an EMBL/GenBank/DDBJ whole genome shotgun (WGS) entry which is preliminary data.</text>
</comment>
<feature type="domain" description="GFO/IDH/MocA-like oxidoreductase" evidence="5">
    <location>
        <begin position="129"/>
        <end position="242"/>
    </location>
</feature>
<evidence type="ECO:0000256" key="1">
    <source>
        <dbReference type="ARBA" id="ARBA00010928"/>
    </source>
</evidence>
<organism evidence="6 7">
    <name type="scientific">Brachybacterium alimentarium</name>
    <dbReference type="NCBI Taxonomy" id="47845"/>
    <lineage>
        <taxon>Bacteria</taxon>
        <taxon>Bacillati</taxon>
        <taxon>Actinomycetota</taxon>
        <taxon>Actinomycetes</taxon>
        <taxon>Micrococcales</taxon>
        <taxon>Dermabacteraceae</taxon>
        <taxon>Brachybacterium</taxon>
    </lineage>
</organism>
<dbReference type="GeneID" id="95328161"/>
<dbReference type="EMBL" id="NRGR01000024">
    <property type="protein sequence ID" value="PCC38257.1"/>
    <property type="molecule type" value="Genomic_DNA"/>
</dbReference>
<evidence type="ECO:0000259" key="5">
    <source>
        <dbReference type="Pfam" id="PF22725"/>
    </source>
</evidence>
<dbReference type="OrthoDB" id="256869at2"/>
<accession>A0A2A3YG24</accession>
<sequence>MKLGLVGFGVGGRFFHAPFIDAARGVELSGIVARSERTTRRVREIYPDVPIYASLTEMLAAGVDAVTITTPPSTRRDLVLEAISAGVHVVADKPFAPSAEVGQELTDAARDAGVVLSVFHNRRFDADLRTLKGVLDTGRLGDLWRVHSRFDLDQAEGLEAGPEGGLLRDLGTHLVDQLMWLLGPVEEVSAQIDHVDRPEGRTDASFVVTLRHRSGVTSYASSSKLNHVQARTLRAYGSLGAYEAHGTDVQADAVLAGESPAADRASWGYEQPEHWGTLHTAEGDEKVPSAQGAYFEFYEQFAAACGGRGMPPSPGQEGVAVLAVLDAARRSALTGSPQQIR</sequence>
<keyword evidence="2" id="KW-0560">Oxidoreductase</keyword>
<dbReference type="InterPro" id="IPR036291">
    <property type="entry name" value="NAD(P)-bd_dom_sf"/>
</dbReference>
<comment type="similarity">
    <text evidence="1">Belongs to the Gfo/Idh/MocA family.</text>
</comment>
<keyword evidence="7" id="KW-1185">Reference proteome</keyword>
<name>A0A2A3YG24_9MICO</name>
<dbReference type="PANTHER" id="PTHR43708">
    <property type="entry name" value="CONSERVED EXPRESSED OXIDOREDUCTASE (EUROFUNG)"/>
    <property type="match status" value="1"/>
</dbReference>
<dbReference type="Pfam" id="PF22725">
    <property type="entry name" value="GFO_IDH_MocA_C3"/>
    <property type="match status" value="1"/>
</dbReference>
<feature type="domain" description="Gfo/Idh/MocA-like oxidoreductase N-terminal" evidence="4">
    <location>
        <begin position="2"/>
        <end position="120"/>
    </location>
</feature>
<dbReference type="Gene3D" id="3.30.360.10">
    <property type="entry name" value="Dihydrodipicolinate Reductase, domain 2"/>
    <property type="match status" value="1"/>
</dbReference>
<dbReference type="Proteomes" id="UP000218598">
    <property type="component" value="Unassembled WGS sequence"/>
</dbReference>
<dbReference type="InterPro" id="IPR000683">
    <property type="entry name" value="Gfo/Idh/MocA-like_OxRdtase_N"/>
</dbReference>
<dbReference type="SUPFAM" id="SSF55347">
    <property type="entry name" value="Glyceraldehyde-3-phosphate dehydrogenase-like, C-terminal domain"/>
    <property type="match status" value="1"/>
</dbReference>
<dbReference type="Pfam" id="PF01408">
    <property type="entry name" value="GFO_IDH_MocA"/>
    <property type="match status" value="1"/>
</dbReference>
<gene>
    <name evidence="6" type="ORF">CIK66_14560</name>
</gene>
<evidence type="ECO:0000256" key="2">
    <source>
        <dbReference type="ARBA" id="ARBA00023002"/>
    </source>
</evidence>
<dbReference type="GO" id="GO:0000166">
    <property type="term" value="F:nucleotide binding"/>
    <property type="evidence" value="ECO:0007669"/>
    <property type="project" value="InterPro"/>
</dbReference>
<dbReference type="InterPro" id="IPR051317">
    <property type="entry name" value="Gfo/Idh/MocA_oxidoreduct"/>
</dbReference>
<reference evidence="6 7" key="1">
    <citation type="journal article" date="2017" name="Elife">
        <title>Extensive horizontal gene transfer in cheese-associated bacteria.</title>
        <authorList>
            <person name="Bonham K.S."/>
            <person name="Wolfe B.E."/>
            <person name="Dutton R.J."/>
        </authorList>
    </citation>
    <scope>NUCLEOTIDE SEQUENCE [LARGE SCALE GENOMIC DNA]</scope>
    <source>
        <strain evidence="6 7">341_9</strain>
    </source>
</reference>
<dbReference type="AlphaFoldDB" id="A0A2A3YG24"/>